<keyword evidence="1" id="KW-0863">Zinc-finger</keyword>
<organism evidence="3 4">
    <name type="scientific">Arabis nemorensis</name>
    <dbReference type="NCBI Taxonomy" id="586526"/>
    <lineage>
        <taxon>Eukaryota</taxon>
        <taxon>Viridiplantae</taxon>
        <taxon>Streptophyta</taxon>
        <taxon>Embryophyta</taxon>
        <taxon>Tracheophyta</taxon>
        <taxon>Spermatophyta</taxon>
        <taxon>Magnoliopsida</taxon>
        <taxon>eudicotyledons</taxon>
        <taxon>Gunneridae</taxon>
        <taxon>Pentapetalae</taxon>
        <taxon>rosids</taxon>
        <taxon>malvids</taxon>
        <taxon>Brassicales</taxon>
        <taxon>Brassicaceae</taxon>
        <taxon>Arabideae</taxon>
        <taxon>Arabis</taxon>
    </lineage>
</organism>
<dbReference type="GO" id="GO:0008270">
    <property type="term" value="F:zinc ion binding"/>
    <property type="evidence" value="ECO:0007669"/>
    <property type="project" value="UniProtKB-KW"/>
</dbReference>
<proteinExistence type="predicted"/>
<sequence length="316" mass="35742">MKTATTTKIVTATRKFLEFQSASQRVFRHVCHHCGVARHVRLRCYKLLRENHRREQANDGRFRDPTCYRCGVKGHVQRQCFRNIQWFYDESPRFKNGWGRKDDLYRDGVMGYQLRRFERGRSLNRSSASSLLWLKTFSGKKISSPPPEPPDPPYPPDLVQKSRSVSDVLHHGLTSVEICLHPTQSSASTFAPPTASTPPLPRFHFNLYGRILPNLSTPNPSASACESTRTFERNSSLPASMTCNGLTRVIASRLSTIGRYQFFSGTPDHVSDSSISKSFIVNPSPNLPKMGQAHIIFTLGLEDLNKTIDPFVSESI</sequence>
<gene>
    <name evidence="3" type="ORF">ANE_LOCUS19298</name>
</gene>
<name>A0A565C5A9_9BRAS</name>
<dbReference type="GO" id="GO:0003676">
    <property type="term" value="F:nucleic acid binding"/>
    <property type="evidence" value="ECO:0007669"/>
    <property type="project" value="InterPro"/>
</dbReference>
<accession>A0A565C5A9</accession>
<dbReference type="EMBL" id="CABITT030000006">
    <property type="protein sequence ID" value="VVB08854.1"/>
    <property type="molecule type" value="Genomic_DNA"/>
</dbReference>
<dbReference type="Pfam" id="PF00098">
    <property type="entry name" value="zf-CCHC"/>
    <property type="match status" value="1"/>
</dbReference>
<dbReference type="AlphaFoldDB" id="A0A565C5A9"/>
<keyword evidence="1" id="KW-0479">Metal-binding</keyword>
<evidence type="ECO:0000259" key="2">
    <source>
        <dbReference type="PROSITE" id="PS50158"/>
    </source>
</evidence>
<keyword evidence="1" id="KW-0862">Zinc</keyword>
<dbReference type="SMART" id="SM00343">
    <property type="entry name" value="ZnF_C2HC"/>
    <property type="match status" value="2"/>
</dbReference>
<feature type="domain" description="CCHC-type" evidence="2">
    <location>
        <begin position="67"/>
        <end position="80"/>
    </location>
</feature>
<dbReference type="Proteomes" id="UP000489600">
    <property type="component" value="Unassembled WGS sequence"/>
</dbReference>
<evidence type="ECO:0000313" key="3">
    <source>
        <dbReference type="EMBL" id="VVB08854.1"/>
    </source>
</evidence>
<keyword evidence="4" id="KW-1185">Reference proteome</keyword>
<dbReference type="InterPro" id="IPR001878">
    <property type="entry name" value="Znf_CCHC"/>
</dbReference>
<dbReference type="OrthoDB" id="1111569at2759"/>
<evidence type="ECO:0000256" key="1">
    <source>
        <dbReference type="PROSITE-ProRule" id="PRU00047"/>
    </source>
</evidence>
<dbReference type="Gene3D" id="4.10.60.10">
    <property type="entry name" value="Zinc finger, CCHC-type"/>
    <property type="match status" value="1"/>
</dbReference>
<dbReference type="PROSITE" id="PS50158">
    <property type="entry name" value="ZF_CCHC"/>
    <property type="match status" value="1"/>
</dbReference>
<reference evidence="3" key="1">
    <citation type="submission" date="2019-07" db="EMBL/GenBank/DDBJ databases">
        <authorList>
            <person name="Dittberner H."/>
        </authorList>
    </citation>
    <scope>NUCLEOTIDE SEQUENCE [LARGE SCALE GENOMIC DNA]</scope>
</reference>
<comment type="caution">
    <text evidence="3">The sequence shown here is derived from an EMBL/GenBank/DDBJ whole genome shotgun (WGS) entry which is preliminary data.</text>
</comment>
<protein>
    <recommendedName>
        <fullName evidence="2">CCHC-type domain-containing protein</fullName>
    </recommendedName>
</protein>
<dbReference type="SUPFAM" id="SSF57756">
    <property type="entry name" value="Retrovirus zinc finger-like domains"/>
    <property type="match status" value="1"/>
</dbReference>
<evidence type="ECO:0000313" key="4">
    <source>
        <dbReference type="Proteomes" id="UP000489600"/>
    </source>
</evidence>
<dbReference type="InterPro" id="IPR036875">
    <property type="entry name" value="Znf_CCHC_sf"/>
</dbReference>